<protein>
    <submittedName>
        <fullName evidence="1">Uncharacterized protein</fullName>
    </submittedName>
</protein>
<dbReference type="EMBL" id="WPIP01000751">
    <property type="protein sequence ID" value="MVM94391.1"/>
    <property type="molecule type" value="Genomic_DNA"/>
</dbReference>
<gene>
    <name evidence="1" type="ORF">GNY86_22935</name>
</gene>
<reference evidence="1 2" key="1">
    <citation type="submission" date="2019-11" db="EMBL/GenBank/DDBJ databases">
        <title>Multidrug-resistant Acinetobacter baumannii moving toward extensively drug-resistant over fifteen years in South of Brazil.</title>
        <authorList>
            <person name="Fedrigo N.H."/>
            <person name="Cerdeira L."/>
            <person name="Fuga B."/>
            <person name="Marini P.V.B."/>
            <person name="Shinohara D.R."/>
            <person name="Carrara-Marroni F.E."/>
            <person name="Lincopan N."/>
            <person name="Tognim M.C.B."/>
        </authorList>
    </citation>
    <scope>NUCLEOTIDE SEQUENCE [LARGE SCALE GENOMIC DNA]</scope>
    <source>
        <strain evidence="1 2">Ac576</strain>
    </source>
</reference>
<name>A0A6I4HT26_ACIBA</name>
<evidence type="ECO:0000313" key="2">
    <source>
        <dbReference type="Proteomes" id="UP000439424"/>
    </source>
</evidence>
<dbReference type="AlphaFoldDB" id="A0A6I4HT26"/>
<feature type="non-terminal residue" evidence="1">
    <location>
        <position position="101"/>
    </location>
</feature>
<proteinExistence type="predicted"/>
<organism evidence="1 2">
    <name type="scientific">Acinetobacter baumannii</name>
    <dbReference type="NCBI Taxonomy" id="470"/>
    <lineage>
        <taxon>Bacteria</taxon>
        <taxon>Pseudomonadati</taxon>
        <taxon>Pseudomonadota</taxon>
        <taxon>Gammaproteobacteria</taxon>
        <taxon>Moraxellales</taxon>
        <taxon>Moraxellaceae</taxon>
        <taxon>Acinetobacter</taxon>
        <taxon>Acinetobacter calcoaceticus/baumannii complex</taxon>
    </lineage>
</organism>
<dbReference type="Proteomes" id="UP000439424">
    <property type="component" value="Unassembled WGS sequence"/>
</dbReference>
<accession>A0A6I4HT26</accession>
<evidence type="ECO:0000313" key="1">
    <source>
        <dbReference type="EMBL" id="MVM94391.1"/>
    </source>
</evidence>
<comment type="caution">
    <text evidence="1">The sequence shown here is derived from an EMBL/GenBank/DDBJ whole genome shotgun (WGS) entry which is preliminary data.</text>
</comment>
<sequence>MSESTLWAVAMRPEGYSPFKQTPAASKEIAERAVERYRKMHEKEGNNFFLEIFDDVIKVQKWHGSRKDHIKNLFYVESWFSEPMYQCFDLKTAERVFKFDE</sequence>